<dbReference type="InterPro" id="IPR012853">
    <property type="entry name" value="CPT"/>
</dbReference>
<feature type="active site" evidence="1">
    <location>
        <position position="37"/>
    </location>
</feature>
<dbReference type="EMBL" id="CP059736">
    <property type="protein sequence ID" value="WDE02599.1"/>
    <property type="molecule type" value="Genomic_DNA"/>
</dbReference>
<evidence type="ECO:0000313" key="4">
    <source>
        <dbReference type="Proteomes" id="UP000032568"/>
    </source>
</evidence>
<dbReference type="GO" id="GO:0016740">
    <property type="term" value="F:transferase activity"/>
    <property type="evidence" value="ECO:0007669"/>
    <property type="project" value="InterPro"/>
</dbReference>
<dbReference type="RefSeq" id="WP_044835584.1">
    <property type="nucleotide sequence ID" value="NZ_CP059736.1"/>
</dbReference>
<evidence type="ECO:0000256" key="2">
    <source>
        <dbReference type="PIRSR" id="PIRSR007531-2"/>
    </source>
</evidence>
<dbReference type="SUPFAM" id="SSF52540">
    <property type="entry name" value="P-loop containing nucleoside triphosphate hydrolases"/>
    <property type="match status" value="1"/>
</dbReference>
<dbReference type="InterPro" id="IPR027417">
    <property type="entry name" value="P-loop_NTPase"/>
</dbReference>
<organism evidence="3 4">
    <name type="scientific">Thalassomonas actiniarum</name>
    <dbReference type="NCBI Taxonomy" id="485447"/>
    <lineage>
        <taxon>Bacteria</taxon>
        <taxon>Pseudomonadati</taxon>
        <taxon>Pseudomonadota</taxon>
        <taxon>Gammaproteobacteria</taxon>
        <taxon>Alteromonadales</taxon>
        <taxon>Colwelliaceae</taxon>
        <taxon>Thalassomonas</taxon>
    </lineage>
</organism>
<protein>
    <submittedName>
        <fullName evidence="3">AAA family ATPase</fullName>
    </submittedName>
</protein>
<dbReference type="Gene3D" id="3.40.50.300">
    <property type="entry name" value="P-loop containing nucleotide triphosphate hydrolases"/>
    <property type="match status" value="1"/>
</dbReference>
<dbReference type="AlphaFoldDB" id="A0AAE9YYB6"/>
<dbReference type="Pfam" id="PF07931">
    <property type="entry name" value="CPT"/>
    <property type="match status" value="1"/>
</dbReference>
<name>A0AAE9YYB6_9GAMM</name>
<dbReference type="GO" id="GO:0005524">
    <property type="term" value="F:ATP binding"/>
    <property type="evidence" value="ECO:0007669"/>
    <property type="project" value="InterPro"/>
</dbReference>
<reference evidence="3 4" key="1">
    <citation type="journal article" date="2015" name="Genome Announc.">
        <title>Draft Genome Sequences of Marine Isolates of Thalassomonas viridans and Thalassomonas actiniarum.</title>
        <authorList>
            <person name="Olonade I."/>
            <person name="van Zyl L.J."/>
            <person name="Trindade M."/>
        </authorList>
    </citation>
    <scope>NUCLEOTIDE SEQUENCE [LARGE SCALE GENOMIC DNA]</scope>
    <source>
        <strain evidence="3 4">A5K-106</strain>
    </source>
</reference>
<evidence type="ECO:0000313" key="3">
    <source>
        <dbReference type="EMBL" id="WDE02599.1"/>
    </source>
</evidence>
<sequence length="162" mass="17956">MKGNVIVLNGASSSGKTTLARQLQSKLSEVYLLCSLDAFWDMTPYGVSAGSKNFPNMKLALAKSVKALAETGHNVIVDIVFCGQKTYLELTNELELFNLKVIKVECPLVELEKRELARGDRKLGLAKSQYESVHNEVLYDMIINTHINSTEQCAQKIIDSMS</sequence>
<dbReference type="PIRSF" id="PIRSF007531">
    <property type="entry name" value="CPT"/>
    <property type="match status" value="1"/>
</dbReference>
<evidence type="ECO:0000256" key="1">
    <source>
        <dbReference type="PIRSR" id="PIRSR007531-1"/>
    </source>
</evidence>
<dbReference type="KEGG" id="tact:SG35_029795"/>
<proteinExistence type="predicted"/>
<gene>
    <name evidence="3" type="ORF">SG35_029795</name>
</gene>
<reference evidence="3 4" key="2">
    <citation type="journal article" date="2022" name="Mar. Drugs">
        <title>Bioassay-Guided Fractionation Leads to the Detection of Cholic Acid Generated by the Rare Thalassomonas sp.</title>
        <authorList>
            <person name="Pheiffer F."/>
            <person name="Schneider Y.K."/>
            <person name="Hansen E.H."/>
            <person name="Andersen J.H."/>
            <person name="Isaksson J."/>
            <person name="Busche T."/>
            <person name="R C."/>
            <person name="Kalinowski J."/>
            <person name="Zyl L.V."/>
            <person name="Trindade M."/>
        </authorList>
    </citation>
    <scope>NUCLEOTIDE SEQUENCE [LARGE SCALE GENOMIC DNA]</scope>
    <source>
        <strain evidence="3 4">A5K-106</strain>
    </source>
</reference>
<feature type="binding site" evidence="2">
    <location>
        <begin position="10"/>
        <end position="17"/>
    </location>
    <ligand>
        <name>ATP</name>
        <dbReference type="ChEBI" id="CHEBI:30616"/>
    </ligand>
</feature>
<accession>A0AAE9YYB6</accession>
<keyword evidence="4" id="KW-1185">Reference proteome</keyword>
<dbReference type="Proteomes" id="UP000032568">
    <property type="component" value="Chromosome pTact"/>
</dbReference>